<comment type="caution">
    <text evidence="1">The sequence shown here is derived from an EMBL/GenBank/DDBJ whole genome shotgun (WGS) entry which is preliminary data.</text>
</comment>
<dbReference type="AlphaFoldDB" id="A0A7Y9I3E1"/>
<sequence length="91" mass="9638">MTSQPGATDRSPGTAGFSWQPRQDAVLTVCKACRPDDAARWLRQFRSAVLRALRADAIAITLAGCTRLCPCDGRVALVLSLPGAAVGLITR</sequence>
<name>A0A7Y9I3E1_9ACTN</name>
<dbReference type="RefSeq" id="WP_179748249.1">
    <property type="nucleotide sequence ID" value="NZ_JACCBU010000001.1"/>
</dbReference>
<accession>A0A7Y9I3E1</accession>
<organism evidence="1 2">
    <name type="scientific">Microlunatus parietis</name>
    <dbReference type="NCBI Taxonomy" id="682979"/>
    <lineage>
        <taxon>Bacteria</taxon>
        <taxon>Bacillati</taxon>
        <taxon>Actinomycetota</taxon>
        <taxon>Actinomycetes</taxon>
        <taxon>Propionibacteriales</taxon>
        <taxon>Propionibacteriaceae</taxon>
        <taxon>Microlunatus</taxon>
    </lineage>
</organism>
<evidence type="ECO:0000313" key="1">
    <source>
        <dbReference type="EMBL" id="NYE69458.1"/>
    </source>
</evidence>
<evidence type="ECO:0000313" key="2">
    <source>
        <dbReference type="Proteomes" id="UP000569914"/>
    </source>
</evidence>
<reference evidence="1 2" key="1">
    <citation type="submission" date="2020-07" db="EMBL/GenBank/DDBJ databases">
        <title>Sequencing the genomes of 1000 actinobacteria strains.</title>
        <authorList>
            <person name="Klenk H.-P."/>
        </authorList>
    </citation>
    <scope>NUCLEOTIDE SEQUENCE [LARGE SCALE GENOMIC DNA]</scope>
    <source>
        <strain evidence="1 2">DSM 22083</strain>
    </source>
</reference>
<keyword evidence="2" id="KW-1185">Reference proteome</keyword>
<gene>
    <name evidence="1" type="ORF">BKA15_000787</name>
</gene>
<protein>
    <submittedName>
        <fullName evidence="1">Uncharacterized protein</fullName>
    </submittedName>
</protein>
<dbReference type="Proteomes" id="UP000569914">
    <property type="component" value="Unassembled WGS sequence"/>
</dbReference>
<proteinExistence type="predicted"/>
<dbReference type="EMBL" id="JACCBU010000001">
    <property type="protein sequence ID" value="NYE69458.1"/>
    <property type="molecule type" value="Genomic_DNA"/>
</dbReference>